<dbReference type="InterPro" id="IPR001736">
    <property type="entry name" value="PLipase_D/transphosphatidylase"/>
</dbReference>
<dbReference type="AlphaFoldDB" id="A0A2S5TEJ7"/>
<evidence type="ECO:0000313" key="11">
    <source>
        <dbReference type="EMBL" id="PPE73317.1"/>
    </source>
</evidence>
<comment type="similarity">
    <text evidence="9">Belongs to the phospholipase D family. Cardiolipin synthase subfamily. ClsB sub-subfamily.</text>
</comment>
<keyword evidence="4" id="KW-0677">Repeat</keyword>
<dbReference type="SMART" id="SM00155">
    <property type="entry name" value="PLDc"/>
    <property type="match status" value="2"/>
</dbReference>
<gene>
    <name evidence="9" type="primary">clsB</name>
    <name evidence="11" type="ORF">C3942_13680</name>
</gene>
<keyword evidence="1 9" id="KW-1003">Cell membrane</keyword>
<dbReference type="GO" id="GO:0005886">
    <property type="term" value="C:plasma membrane"/>
    <property type="evidence" value="ECO:0007669"/>
    <property type="project" value="UniProtKB-SubCell"/>
</dbReference>
<dbReference type="PANTHER" id="PTHR21248">
    <property type="entry name" value="CARDIOLIPIN SYNTHASE"/>
    <property type="match status" value="1"/>
</dbReference>
<dbReference type="PROSITE" id="PS50035">
    <property type="entry name" value="PLD"/>
    <property type="match status" value="2"/>
</dbReference>
<protein>
    <recommendedName>
        <fullName evidence="9">Cardiolipin synthase B</fullName>
        <shortName evidence="9">CL synthase</shortName>
        <ecNumber evidence="9">2.7.8.-</ecNumber>
    </recommendedName>
</protein>
<dbReference type="GO" id="GO:0008808">
    <property type="term" value="F:cardiolipin synthase activity"/>
    <property type="evidence" value="ECO:0007669"/>
    <property type="project" value="InterPro"/>
</dbReference>
<keyword evidence="7 9" id="KW-0594">Phospholipid biosynthesis</keyword>
<dbReference type="EMBL" id="PSNW01000007">
    <property type="protein sequence ID" value="PPE73317.1"/>
    <property type="molecule type" value="Genomic_DNA"/>
</dbReference>
<reference evidence="11 12" key="1">
    <citation type="submission" date="2018-02" db="EMBL/GenBank/DDBJ databases">
        <title>Genome sequencing of Solimonas sp. HR-BB.</title>
        <authorList>
            <person name="Lee Y."/>
            <person name="Jeon C.O."/>
        </authorList>
    </citation>
    <scope>NUCLEOTIDE SEQUENCE [LARGE SCALE GENOMIC DNA]</scope>
    <source>
        <strain evidence="11 12">HR-BB</strain>
    </source>
</reference>
<evidence type="ECO:0000256" key="1">
    <source>
        <dbReference type="ARBA" id="ARBA00022475"/>
    </source>
</evidence>
<keyword evidence="6 9" id="KW-0472">Membrane</keyword>
<evidence type="ECO:0000256" key="4">
    <source>
        <dbReference type="ARBA" id="ARBA00022737"/>
    </source>
</evidence>
<dbReference type="CDD" id="cd09110">
    <property type="entry name" value="PLDc_CLS_1"/>
    <property type="match status" value="1"/>
</dbReference>
<feature type="active site" evidence="9">
    <location>
        <position position="296"/>
    </location>
</feature>
<dbReference type="CDD" id="cd09159">
    <property type="entry name" value="PLDc_ybhO_like_2"/>
    <property type="match status" value="1"/>
</dbReference>
<sequence length="405" mass="46509">MTAECWREGNSLRLLENGEEFFPRVFEAIRAARSEVLVETFILFDDPVGRDLRAALIEAAGKGARVEILMDHYGSPDLSDEFVGGLTEAGVKVHFFDPKPKLLGYFRVNPLRRLHRKLVVIDRTIGFIGGINYSYDHLREYGPQGKQDYSVEVAGPVVEDMRELMEEALQSPDRQSRRRRFWRRSPALKSFPPGTGKARAMLIVRDNEEHRDDIERYYRAAIRSAQREVIIANAYFFPGVRLLREMRAAARRGVRFVLILQGAPDKAIMRWAAVTLYDYLLRSGAVIFEYCERPLHGKVAVIDDDWATVGSSNLDPLSLALNLEANLLIRDRDFAAQLRERLQHLMDHSCREVPPPATPKPRWWSQASAYLVFRLLRRFPRWVEALPQHRPQVSEAGITEERNAA</sequence>
<keyword evidence="3 9" id="KW-0808">Transferase</keyword>
<dbReference type="HAMAP" id="MF_01917">
    <property type="entry name" value="Cardiolipin_synth_ClsB"/>
    <property type="match status" value="1"/>
</dbReference>
<comment type="catalytic activity">
    <reaction evidence="9">
        <text>2 a 1,2-diacyl-sn-glycero-3-phospho-(1'-sn-glycerol) = a cardiolipin + glycerol</text>
        <dbReference type="Rhea" id="RHEA:31451"/>
        <dbReference type="ChEBI" id="CHEBI:17754"/>
        <dbReference type="ChEBI" id="CHEBI:62237"/>
        <dbReference type="ChEBI" id="CHEBI:64716"/>
    </reaction>
</comment>
<organism evidence="11 12">
    <name type="scientific">Solimonas fluminis</name>
    <dbReference type="NCBI Taxonomy" id="2086571"/>
    <lineage>
        <taxon>Bacteria</taxon>
        <taxon>Pseudomonadati</taxon>
        <taxon>Pseudomonadota</taxon>
        <taxon>Gammaproteobacteria</taxon>
        <taxon>Nevskiales</taxon>
        <taxon>Nevskiaceae</taxon>
        <taxon>Solimonas</taxon>
    </lineage>
</organism>
<dbReference type="GO" id="GO:0032049">
    <property type="term" value="P:cardiolipin biosynthetic process"/>
    <property type="evidence" value="ECO:0007669"/>
    <property type="project" value="InterPro"/>
</dbReference>
<evidence type="ECO:0000256" key="2">
    <source>
        <dbReference type="ARBA" id="ARBA00022516"/>
    </source>
</evidence>
<feature type="active site" evidence="9">
    <location>
        <position position="122"/>
    </location>
</feature>
<dbReference type="InterPro" id="IPR030872">
    <property type="entry name" value="Cardiolipin_synth_ClsB"/>
</dbReference>
<dbReference type="RefSeq" id="WP_104230913.1">
    <property type="nucleotide sequence ID" value="NZ_PSNW01000007.1"/>
</dbReference>
<comment type="function">
    <text evidence="9">Catalyzes the phosphatidyl group transfer from one phosphatidylglycerol molecule to another to form cardiolipin (CL) (diphosphatidylglycerol) and glycerol.</text>
</comment>
<dbReference type="PIRSF" id="PIRSF000850">
    <property type="entry name" value="Phospholipase_D_PSS"/>
    <property type="match status" value="1"/>
</dbReference>
<evidence type="ECO:0000259" key="10">
    <source>
        <dbReference type="PROSITE" id="PS50035"/>
    </source>
</evidence>
<feature type="active site" evidence="9">
    <location>
        <position position="303"/>
    </location>
</feature>
<feature type="domain" description="PLD phosphodiesterase" evidence="10">
    <location>
        <begin position="291"/>
        <end position="318"/>
    </location>
</feature>
<evidence type="ECO:0000256" key="9">
    <source>
        <dbReference type="HAMAP-Rule" id="MF_01917"/>
    </source>
</evidence>
<dbReference type="SUPFAM" id="SSF56024">
    <property type="entry name" value="Phospholipase D/nuclease"/>
    <property type="match status" value="2"/>
</dbReference>
<keyword evidence="5 9" id="KW-0443">Lipid metabolism</keyword>
<dbReference type="InterPro" id="IPR025202">
    <property type="entry name" value="PLD-like_dom"/>
</dbReference>
<comment type="subcellular location">
    <subcellularLocation>
        <location evidence="9">Cell membrane</location>
        <topology evidence="9">Peripheral membrane protein</topology>
    </subcellularLocation>
</comment>
<evidence type="ECO:0000256" key="5">
    <source>
        <dbReference type="ARBA" id="ARBA00023098"/>
    </source>
</evidence>
<evidence type="ECO:0000256" key="8">
    <source>
        <dbReference type="ARBA" id="ARBA00023264"/>
    </source>
</evidence>
<feature type="active site" evidence="9">
    <location>
        <position position="115"/>
    </location>
</feature>
<dbReference type="Gene3D" id="3.30.870.10">
    <property type="entry name" value="Endonuclease Chain A"/>
    <property type="match status" value="2"/>
</dbReference>
<evidence type="ECO:0000256" key="7">
    <source>
        <dbReference type="ARBA" id="ARBA00023209"/>
    </source>
</evidence>
<dbReference type="Proteomes" id="UP000238220">
    <property type="component" value="Unassembled WGS sequence"/>
</dbReference>
<feature type="active site" evidence="9">
    <location>
        <position position="298"/>
    </location>
</feature>
<accession>A0A2S5TEJ7</accession>
<dbReference type="OrthoDB" id="9762009at2"/>
<dbReference type="NCBIfam" id="NF008427">
    <property type="entry name" value="PRK11263.1"/>
    <property type="match status" value="1"/>
</dbReference>
<proteinExistence type="inferred from homology"/>
<keyword evidence="2 9" id="KW-0444">Lipid biosynthesis</keyword>
<dbReference type="Pfam" id="PF13091">
    <property type="entry name" value="PLDc_2"/>
    <property type="match status" value="2"/>
</dbReference>
<name>A0A2S5TEJ7_9GAMM</name>
<dbReference type="PANTHER" id="PTHR21248:SF23">
    <property type="entry name" value="CARDIOLIPIN SYNTHASE B"/>
    <property type="match status" value="1"/>
</dbReference>
<evidence type="ECO:0000313" key="12">
    <source>
        <dbReference type="Proteomes" id="UP000238220"/>
    </source>
</evidence>
<evidence type="ECO:0000256" key="6">
    <source>
        <dbReference type="ARBA" id="ARBA00023136"/>
    </source>
</evidence>
<feature type="domain" description="PLD phosphodiesterase" evidence="10">
    <location>
        <begin position="110"/>
        <end position="137"/>
    </location>
</feature>
<keyword evidence="12" id="KW-1185">Reference proteome</keyword>
<evidence type="ECO:0000256" key="3">
    <source>
        <dbReference type="ARBA" id="ARBA00022679"/>
    </source>
</evidence>
<dbReference type="EC" id="2.7.8.-" evidence="9"/>
<keyword evidence="8 9" id="KW-1208">Phospholipid metabolism</keyword>
<comment type="caution">
    <text evidence="11">The sequence shown here is derived from an EMBL/GenBank/DDBJ whole genome shotgun (WGS) entry which is preliminary data.</text>
</comment>
<feature type="active site" evidence="9">
    <location>
        <position position="117"/>
    </location>
</feature>